<evidence type="ECO:0000259" key="13">
    <source>
        <dbReference type="PROSITE" id="PS50929"/>
    </source>
</evidence>
<keyword evidence="9" id="KW-0445">Lipid transport</keyword>
<keyword evidence="15" id="KW-1185">Reference proteome</keyword>
<comment type="subcellular location">
    <subcellularLocation>
        <location evidence="1">Cell membrane</location>
        <topology evidence="1">Multi-pass membrane protein</topology>
    </subcellularLocation>
</comment>
<keyword evidence="5" id="KW-0547">Nucleotide-binding</keyword>
<dbReference type="InterPro" id="IPR011917">
    <property type="entry name" value="ABC_transpr_lipidA"/>
</dbReference>
<keyword evidence="4 11" id="KW-0812">Transmembrane</keyword>
<keyword evidence="8 11" id="KW-1133">Transmembrane helix</keyword>
<keyword evidence="6" id="KW-0067">ATP-binding</keyword>
<keyword evidence="2" id="KW-0813">Transport</keyword>
<dbReference type="FunFam" id="3.40.50.300:FF:000221">
    <property type="entry name" value="Multidrug ABC transporter ATP-binding protein"/>
    <property type="match status" value="1"/>
</dbReference>
<evidence type="ECO:0000256" key="5">
    <source>
        <dbReference type="ARBA" id="ARBA00022741"/>
    </source>
</evidence>
<dbReference type="Proteomes" id="UP001336250">
    <property type="component" value="Unassembled WGS sequence"/>
</dbReference>
<dbReference type="PROSITE" id="PS50929">
    <property type="entry name" value="ABC_TM1F"/>
    <property type="match status" value="1"/>
</dbReference>
<dbReference type="InterPro" id="IPR027417">
    <property type="entry name" value="P-loop_NTPase"/>
</dbReference>
<dbReference type="CDD" id="cd18552">
    <property type="entry name" value="ABC_6TM_MsbA_like"/>
    <property type="match status" value="1"/>
</dbReference>
<dbReference type="InterPro" id="IPR003593">
    <property type="entry name" value="AAA+_ATPase"/>
</dbReference>
<proteinExistence type="predicted"/>
<feature type="transmembrane region" description="Helical" evidence="11">
    <location>
        <begin position="57"/>
        <end position="75"/>
    </location>
</feature>
<dbReference type="AlphaFoldDB" id="A0AAW9QDY8"/>
<protein>
    <submittedName>
        <fullName evidence="14">Lipid A export permease/ATP-binding protein MsbA</fullName>
    </submittedName>
</protein>
<dbReference type="Gene3D" id="3.40.50.300">
    <property type="entry name" value="P-loop containing nucleotide triphosphate hydrolases"/>
    <property type="match status" value="1"/>
</dbReference>
<dbReference type="InterPro" id="IPR036640">
    <property type="entry name" value="ABC1_TM_sf"/>
</dbReference>
<evidence type="ECO:0000256" key="2">
    <source>
        <dbReference type="ARBA" id="ARBA00022448"/>
    </source>
</evidence>
<evidence type="ECO:0000256" key="4">
    <source>
        <dbReference type="ARBA" id="ARBA00022692"/>
    </source>
</evidence>
<feature type="domain" description="ABC transporter" evidence="12">
    <location>
        <begin position="340"/>
        <end position="572"/>
    </location>
</feature>
<dbReference type="InterPro" id="IPR003439">
    <property type="entry name" value="ABC_transporter-like_ATP-bd"/>
</dbReference>
<dbReference type="PROSITE" id="PS00211">
    <property type="entry name" value="ABC_TRANSPORTER_1"/>
    <property type="match status" value="1"/>
</dbReference>
<dbReference type="SUPFAM" id="SSF52540">
    <property type="entry name" value="P-loop containing nucleoside triphosphate hydrolases"/>
    <property type="match status" value="1"/>
</dbReference>
<sequence length="581" mass="62521">MPTLLQRLRRVAPYFRPSRPGIVLALLAAAVSAATEPMIPALLKPLLDKGFTGGELSLWLVPVAIIGLYVVRGAASFCAQYALSWSANGAVLGLRESMFGRLLDAAPSLFGARTASGLTNTVVYEVQQGAGQLVGAMLTLVRDSLTIVALLGYLLWLNWRLTLFVLLLAPAVAIVMRVVSKRLQRLAVAGQNATDELAYVVEENVMAWRIVRLHGAGASQQARFRQQGQRLRHLVMKSAAAGAIVSPITQLLASVALSAVIAMALWQSQGGTTTSVGDFVAFVAAMLMMTSPMKHVADIAGPLTRGLAALERGIDLVENVAAESGGSYAPPGRTRGELVLEQVSLQYRADQPPALDRIDLQLKAGETVALVGPSGAGKSSLVHLLPRFLEPTDGRITLDGVPLQDWQIAALRRQFALVSQDVVLFNDTLAANVALGDTLDPQRVHKALRDANLHEFVERLPQGIDTPIGHNGSQLSGGQRQRVAIARAIYKDAPILILDEATSALDSESERAVQTALERLMQGRTTLVIAHRLSTIEHADRVVAMDQGRIVEQGSHAELLARNGLYARLHAMQFRTAPERR</sequence>
<evidence type="ECO:0000313" key="15">
    <source>
        <dbReference type="Proteomes" id="UP001336250"/>
    </source>
</evidence>
<keyword evidence="3" id="KW-1003">Cell membrane</keyword>
<dbReference type="NCBIfam" id="TIGR02203">
    <property type="entry name" value="MsbA_lipidA"/>
    <property type="match status" value="1"/>
</dbReference>
<feature type="domain" description="ABC transmembrane type-1" evidence="13">
    <location>
        <begin position="23"/>
        <end position="305"/>
    </location>
</feature>
<evidence type="ECO:0000256" key="1">
    <source>
        <dbReference type="ARBA" id="ARBA00004651"/>
    </source>
</evidence>
<keyword evidence="7" id="KW-1278">Translocase</keyword>
<dbReference type="GO" id="GO:0005524">
    <property type="term" value="F:ATP binding"/>
    <property type="evidence" value="ECO:0007669"/>
    <property type="project" value="UniProtKB-KW"/>
</dbReference>
<dbReference type="EMBL" id="JAZIBG010000056">
    <property type="protein sequence ID" value="MEF7617469.1"/>
    <property type="molecule type" value="Genomic_DNA"/>
</dbReference>
<dbReference type="PANTHER" id="PTHR43394:SF1">
    <property type="entry name" value="ATP-BINDING CASSETTE SUB-FAMILY B MEMBER 10, MITOCHONDRIAL"/>
    <property type="match status" value="1"/>
</dbReference>
<dbReference type="SUPFAM" id="SSF90123">
    <property type="entry name" value="ABC transporter transmembrane region"/>
    <property type="match status" value="1"/>
</dbReference>
<dbReference type="RefSeq" id="WP_332293229.1">
    <property type="nucleotide sequence ID" value="NZ_JAZIBG010000056.1"/>
</dbReference>
<evidence type="ECO:0000313" key="14">
    <source>
        <dbReference type="EMBL" id="MEF7617469.1"/>
    </source>
</evidence>
<dbReference type="GO" id="GO:0015421">
    <property type="term" value="F:ABC-type oligopeptide transporter activity"/>
    <property type="evidence" value="ECO:0007669"/>
    <property type="project" value="TreeGrafter"/>
</dbReference>
<dbReference type="PANTHER" id="PTHR43394">
    <property type="entry name" value="ATP-DEPENDENT PERMEASE MDL1, MITOCHONDRIAL"/>
    <property type="match status" value="1"/>
</dbReference>
<dbReference type="Gene3D" id="1.20.1560.10">
    <property type="entry name" value="ABC transporter type 1, transmembrane domain"/>
    <property type="match status" value="1"/>
</dbReference>
<dbReference type="GO" id="GO:0005886">
    <property type="term" value="C:plasma membrane"/>
    <property type="evidence" value="ECO:0007669"/>
    <property type="project" value="UniProtKB-SubCell"/>
</dbReference>
<evidence type="ECO:0000256" key="10">
    <source>
        <dbReference type="ARBA" id="ARBA00023136"/>
    </source>
</evidence>
<evidence type="ECO:0000256" key="3">
    <source>
        <dbReference type="ARBA" id="ARBA00022475"/>
    </source>
</evidence>
<dbReference type="PROSITE" id="PS50893">
    <property type="entry name" value="ABC_TRANSPORTER_2"/>
    <property type="match status" value="1"/>
</dbReference>
<dbReference type="SMART" id="SM00382">
    <property type="entry name" value="AAA"/>
    <property type="match status" value="1"/>
</dbReference>
<dbReference type="Pfam" id="PF00005">
    <property type="entry name" value="ABC_tran"/>
    <property type="match status" value="1"/>
</dbReference>
<feature type="transmembrane region" description="Helical" evidence="11">
    <location>
        <begin position="161"/>
        <end position="179"/>
    </location>
</feature>
<dbReference type="InterPro" id="IPR039421">
    <property type="entry name" value="Type_1_exporter"/>
</dbReference>
<evidence type="ECO:0000256" key="6">
    <source>
        <dbReference type="ARBA" id="ARBA00022840"/>
    </source>
</evidence>
<dbReference type="InterPro" id="IPR017871">
    <property type="entry name" value="ABC_transporter-like_CS"/>
</dbReference>
<evidence type="ECO:0000256" key="11">
    <source>
        <dbReference type="SAM" id="Phobius"/>
    </source>
</evidence>
<dbReference type="InterPro" id="IPR011527">
    <property type="entry name" value="ABC1_TM_dom"/>
</dbReference>
<evidence type="ECO:0000256" key="8">
    <source>
        <dbReference type="ARBA" id="ARBA00022989"/>
    </source>
</evidence>
<dbReference type="GO" id="GO:0016887">
    <property type="term" value="F:ATP hydrolysis activity"/>
    <property type="evidence" value="ECO:0007669"/>
    <property type="project" value="InterPro"/>
</dbReference>
<feature type="transmembrane region" description="Helical" evidence="11">
    <location>
        <begin position="239"/>
        <end position="266"/>
    </location>
</feature>
<dbReference type="Pfam" id="PF00664">
    <property type="entry name" value="ABC_membrane"/>
    <property type="match status" value="1"/>
</dbReference>
<organism evidence="14 15">
    <name type="scientific">Aquincola agrisoli</name>
    <dbReference type="NCBI Taxonomy" id="3119538"/>
    <lineage>
        <taxon>Bacteria</taxon>
        <taxon>Pseudomonadati</taxon>
        <taxon>Pseudomonadota</taxon>
        <taxon>Betaproteobacteria</taxon>
        <taxon>Burkholderiales</taxon>
        <taxon>Sphaerotilaceae</taxon>
        <taxon>Aquincola</taxon>
    </lineage>
</organism>
<reference evidence="14 15" key="1">
    <citation type="submission" date="2024-02" db="EMBL/GenBank/DDBJ databases">
        <title>Genome sequence of Aquincola sp. MAHUQ-54.</title>
        <authorList>
            <person name="Huq M.A."/>
        </authorList>
    </citation>
    <scope>NUCLEOTIDE SEQUENCE [LARGE SCALE GENOMIC DNA]</scope>
    <source>
        <strain evidence="14 15">MAHUQ-54</strain>
    </source>
</reference>
<keyword evidence="10 11" id="KW-0472">Membrane</keyword>
<comment type="caution">
    <text evidence="14">The sequence shown here is derived from an EMBL/GenBank/DDBJ whole genome shotgun (WGS) entry which is preliminary data.</text>
</comment>
<evidence type="ECO:0000256" key="7">
    <source>
        <dbReference type="ARBA" id="ARBA00022967"/>
    </source>
</evidence>
<evidence type="ECO:0000256" key="9">
    <source>
        <dbReference type="ARBA" id="ARBA00023055"/>
    </source>
</evidence>
<dbReference type="GO" id="GO:0034040">
    <property type="term" value="F:ATPase-coupled lipid transmembrane transporter activity"/>
    <property type="evidence" value="ECO:0007669"/>
    <property type="project" value="InterPro"/>
</dbReference>
<accession>A0AAW9QDY8</accession>
<name>A0AAW9QDY8_9BURK</name>
<gene>
    <name evidence="14" type="primary">msbA</name>
    <name evidence="14" type="ORF">V4F39_26405</name>
</gene>
<feature type="transmembrane region" description="Helical" evidence="11">
    <location>
        <begin position="133"/>
        <end position="155"/>
    </location>
</feature>
<evidence type="ECO:0000259" key="12">
    <source>
        <dbReference type="PROSITE" id="PS50893"/>
    </source>
</evidence>